<dbReference type="SUPFAM" id="SSF48239">
    <property type="entry name" value="Terpenoid cyclases/Protein prenyltransferases"/>
    <property type="match status" value="1"/>
</dbReference>
<reference evidence="4 5" key="1">
    <citation type="journal article" date="2013" name="Chin. Sci. Bull.">
        <title>Genome survey uncovers the secrets of sex and lifestyle in caterpillar fungus.</title>
        <authorList>
            <person name="Hu X."/>
            <person name="Zhang Y."/>
            <person name="Xiao G."/>
            <person name="Zheng P."/>
            <person name="Xia Y."/>
            <person name="Zhang X."/>
            <person name="St Leger R.J."/>
            <person name="Liu X."/>
            <person name="Wang C."/>
        </authorList>
    </citation>
    <scope>NUCLEOTIDE SEQUENCE [LARGE SCALE GENOMIC DNA]</scope>
    <source>
        <strain evidence="5">Co18 / CGMCC 3.14243</strain>
        <tissue evidence="4">Fruit-body</tissue>
    </source>
</reference>
<proteinExistence type="predicted"/>
<dbReference type="OrthoDB" id="21502at2759"/>
<dbReference type="InterPro" id="IPR008930">
    <property type="entry name" value="Terpenoid_cyclase/PrenylTrfase"/>
</dbReference>
<dbReference type="InterPro" id="IPR032697">
    <property type="entry name" value="SQ_cyclase_N"/>
</dbReference>
<dbReference type="AlphaFoldDB" id="T5AMD7"/>
<evidence type="ECO:0000313" key="5">
    <source>
        <dbReference type="Proteomes" id="UP000019374"/>
    </source>
</evidence>
<dbReference type="PANTHER" id="PTHR11764">
    <property type="entry name" value="TERPENE CYCLASE/MUTASE FAMILY MEMBER"/>
    <property type="match status" value="1"/>
</dbReference>
<keyword evidence="1" id="KW-0677">Repeat</keyword>
<evidence type="ECO:0000259" key="2">
    <source>
        <dbReference type="Pfam" id="PF13243"/>
    </source>
</evidence>
<sequence>MLRAKAFIRRCGGVAKSRDFTRIFFAQFEVFPWDAVPQLPAEFILLPSAFFLNKYKQGSHRRASLGAHEAAIRYLANTQETEVWFGRWGCNYIYGTSNVFCGLQYFVDGNGQVLDMMASATGWLKQVQNPDGGWGEDLEFYDGYPWLGVGRRRLRRRPGASWQS</sequence>
<dbReference type="Proteomes" id="UP000019374">
    <property type="component" value="Unassembled WGS sequence"/>
</dbReference>
<dbReference type="InterPro" id="IPR018333">
    <property type="entry name" value="Squalene_cyclase"/>
</dbReference>
<dbReference type="GO" id="GO:0016866">
    <property type="term" value="F:intramolecular transferase activity"/>
    <property type="evidence" value="ECO:0007669"/>
    <property type="project" value="InterPro"/>
</dbReference>
<feature type="domain" description="Squalene cyclase C-terminal" evidence="2">
    <location>
        <begin position="67"/>
        <end position="151"/>
    </location>
</feature>
<evidence type="ECO:0000313" key="4">
    <source>
        <dbReference type="EMBL" id="EQL03581.1"/>
    </source>
</evidence>
<dbReference type="Pfam" id="PF13243">
    <property type="entry name" value="SQHop_cyclase_C"/>
    <property type="match status" value="1"/>
</dbReference>
<accession>T5AMD7</accession>
<keyword evidence="4" id="KW-0808">Transferase</keyword>
<dbReference type="Pfam" id="PF13249">
    <property type="entry name" value="SQHop_cyclase_N"/>
    <property type="match status" value="1"/>
</dbReference>
<dbReference type="HOGENOM" id="CLU_1619548_0_0_1"/>
<dbReference type="Gene3D" id="1.50.10.20">
    <property type="match status" value="1"/>
</dbReference>
<dbReference type="GO" id="GO:0005811">
    <property type="term" value="C:lipid droplet"/>
    <property type="evidence" value="ECO:0007669"/>
    <property type="project" value="InterPro"/>
</dbReference>
<evidence type="ECO:0000259" key="3">
    <source>
        <dbReference type="Pfam" id="PF13249"/>
    </source>
</evidence>
<dbReference type="GO" id="GO:0016104">
    <property type="term" value="P:triterpenoid biosynthetic process"/>
    <property type="evidence" value="ECO:0007669"/>
    <property type="project" value="InterPro"/>
</dbReference>
<dbReference type="InterPro" id="IPR032696">
    <property type="entry name" value="SQ_cyclase_C"/>
</dbReference>
<dbReference type="GO" id="GO:0016740">
    <property type="term" value="F:transferase activity"/>
    <property type="evidence" value="ECO:0007669"/>
    <property type="project" value="UniProtKB-KW"/>
</dbReference>
<feature type="domain" description="Squalene cyclase N-terminal" evidence="3">
    <location>
        <begin position="1"/>
        <end position="64"/>
    </location>
</feature>
<evidence type="ECO:0000256" key="1">
    <source>
        <dbReference type="ARBA" id="ARBA00022737"/>
    </source>
</evidence>
<organism evidence="4 5">
    <name type="scientific">Ophiocordyceps sinensis (strain Co18 / CGMCC 3.14243)</name>
    <name type="common">Yarsagumba caterpillar fungus</name>
    <name type="synonym">Hirsutella sinensis</name>
    <dbReference type="NCBI Taxonomy" id="911162"/>
    <lineage>
        <taxon>Eukaryota</taxon>
        <taxon>Fungi</taxon>
        <taxon>Dikarya</taxon>
        <taxon>Ascomycota</taxon>
        <taxon>Pezizomycotina</taxon>
        <taxon>Sordariomycetes</taxon>
        <taxon>Hypocreomycetidae</taxon>
        <taxon>Hypocreales</taxon>
        <taxon>Ophiocordycipitaceae</taxon>
        <taxon>Ophiocordyceps</taxon>
    </lineage>
</organism>
<dbReference type="PANTHER" id="PTHR11764:SF82">
    <property type="entry name" value="TERPENE CYCLASE_MUTASE FAMILY MEMBER"/>
    <property type="match status" value="1"/>
</dbReference>
<dbReference type="EMBL" id="KE652203">
    <property type="protein sequence ID" value="EQL03581.1"/>
    <property type="molecule type" value="Genomic_DNA"/>
</dbReference>
<name>T5AMD7_OPHSC</name>
<gene>
    <name evidence="4" type="ORF">OCS_00698</name>
</gene>
<protein>
    <submittedName>
        <fullName evidence="4">Terpenoid cylases/protein prenyltransferase alpha-alpha toroid</fullName>
    </submittedName>
</protein>